<evidence type="ECO:0000256" key="5">
    <source>
        <dbReference type="ARBA" id="ARBA00023277"/>
    </source>
</evidence>
<evidence type="ECO:0000256" key="7">
    <source>
        <dbReference type="ARBA" id="ARBA00023326"/>
    </source>
</evidence>
<keyword evidence="6 8" id="KW-0326">Glycosidase</keyword>
<organism evidence="10 11">
    <name type="scientific">Planosporangium mesophilum</name>
    <dbReference type="NCBI Taxonomy" id="689768"/>
    <lineage>
        <taxon>Bacteria</taxon>
        <taxon>Bacillati</taxon>
        <taxon>Actinomycetota</taxon>
        <taxon>Actinomycetes</taxon>
        <taxon>Micromonosporales</taxon>
        <taxon>Micromonosporaceae</taxon>
        <taxon>Planosporangium</taxon>
    </lineage>
</organism>
<dbReference type="Gene3D" id="3.20.20.80">
    <property type="entry name" value="Glycosidases"/>
    <property type="match status" value="1"/>
</dbReference>
<dbReference type="PANTHER" id="PTHR35923:SF2">
    <property type="entry name" value="ENDOGLUCANASE"/>
    <property type="match status" value="1"/>
</dbReference>
<evidence type="ECO:0000256" key="8">
    <source>
        <dbReference type="RuleBase" id="RU361153"/>
    </source>
</evidence>
<proteinExistence type="inferred from homology"/>
<dbReference type="PROSITE" id="PS00659">
    <property type="entry name" value="GLYCOSYL_HYDROL_F5"/>
    <property type="match status" value="1"/>
</dbReference>
<dbReference type="InterPro" id="IPR017853">
    <property type="entry name" value="GH"/>
</dbReference>
<dbReference type="AlphaFoldDB" id="A0A8J3THJ6"/>
<name>A0A8J3THJ6_9ACTN</name>
<evidence type="ECO:0000256" key="1">
    <source>
        <dbReference type="ARBA" id="ARBA00000966"/>
    </source>
</evidence>
<keyword evidence="5" id="KW-0119">Carbohydrate metabolism</keyword>
<dbReference type="EMBL" id="BOON01000008">
    <property type="protein sequence ID" value="GII21600.1"/>
    <property type="molecule type" value="Genomic_DNA"/>
</dbReference>
<dbReference type="GO" id="GO:0008810">
    <property type="term" value="F:cellulase activity"/>
    <property type="evidence" value="ECO:0007669"/>
    <property type="project" value="UniProtKB-EC"/>
</dbReference>
<comment type="similarity">
    <text evidence="8">Belongs to the glycosyl hydrolase 5 (cellulase A) family.</text>
</comment>
<evidence type="ECO:0000256" key="3">
    <source>
        <dbReference type="ARBA" id="ARBA00022801"/>
    </source>
</evidence>
<evidence type="ECO:0000256" key="4">
    <source>
        <dbReference type="ARBA" id="ARBA00023001"/>
    </source>
</evidence>
<dbReference type="PANTHER" id="PTHR35923">
    <property type="entry name" value="MAJOR EXTRACELLULAR ENDOGLUCANASE"/>
    <property type="match status" value="1"/>
</dbReference>
<evidence type="ECO:0000259" key="9">
    <source>
        <dbReference type="Pfam" id="PF00150"/>
    </source>
</evidence>
<protein>
    <recommendedName>
        <fullName evidence="2">cellulase</fullName>
        <ecNumber evidence="2">3.2.1.4</ecNumber>
    </recommendedName>
</protein>
<sequence length="422" mass="46744">MGPSWLPNTIDRLTSRVRRGRKPVLYTSALASLLAIAAAFSVPSLSAENPLGGAAAQAPKKATGIQAPLHAEGAKIVDANGKEVILTGVNWFGIETGNFAPHGIWQRNWQEMLDQMVGQGFNTLRLPYSNEALRSKPTQGIDTKMNPDLVGLNGEQIMDKIVNGATSRGMMVFLDRHRPDQYGQSALWYTDKVSEKTWIDDWVHLAQKYKNNPLVIGGDLHNEPRGEATWGDGNEKTDWKAAAERAGNAILKVNPNWLIIVEGIETYGKNGKGYWWGGNLQGAKEHPVKLSDPSKLVYSAHDYSPKVWGQSWFSDPEFPKNMPALWDQQWGYLVKSNTAPVIMGEFGGRSVSTKDAEGVWQTSLIKYLKDNKISYTYWSWNPNSGDTGGILADDWITVNKDKMDLLKSYQAPMANKPSNNPA</sequence>
<evidence type="ECO:0000256" key="6">
    <source>
        <dbReference type="ARBA" id="ARBA00023295"/>
    </source>
</evidence>
<evidence type="ECO:0000313" key="10">
    <source>
        <dbReference type="EMBL" id="GII21600.1"/>
    </source>
</evidence>
<comment type="caution">
    <text evidence="10">The sequence shown here is derived from an EMBL/GenBank/DDBJ whole genome shotgun (WGS) entry which is preliminary data.</text>
</comment>
<keyword evidence="11" id="KW-1185">Reference proteome</keyword>
<evidence type="ECO:0000256" key="2">
    <source>
        <dbReference type="ARBA" id="ARBA00012601"/>
    </source>
</evidence>
<reference evidence="10" key="1">
    <citation type="submission" date="2021-01" db="EMBL/GenBank/DDBJ databases">
        <title>Whole genome shotgun sequence of Planosporangium mesophilum NBRC 109066.</title>
        <authorList>
            <person name="Komaki H."/>
            <person name="Tamura T."/>
        </authorList>
    </citation>
    <scope>NUCLEOTIDE SEQUENCE</scope>
    <source>
        <strain evidence="10">NBRC 109066</strain>
    </source>
</reference>
<dbReference type="EC" id="3.2.1.4" evidence="2"/>
<dbReference type="InterPro" id="IPR018087">
    <property type="entry name" value="Glyco_hydro_5_CS"/>
</dbReference>
<keyword evidence="3 8" id="KW-0378">Hydrolase</keyword>
<dbReference type="Proteomes" id="UP000599074">
    <property type="component" value="Unassembled WGS sequence"/>
</dbReference>
<dbReference type="Pfam" id="PF00150">
    <property type="entry name" value="Cellulase"/>
    <property type="match status" value="1"/>
</dbReference>
<dbReference type="InterPro" id="IPR001547">
    <property type="entry name" value="Glyco_hydro_5"/>
</dbReference>
<accession>A0A8J3THJ6</accession>
<comment type="catalytic activity">
    <reaction evidence="1">
        <text>Endohydrolysis of (1-&gt;4)-beta-D-glucosidic linkages in cellulose, lichenin and cereal beta-D-glucans.</text>
        <dbReference type="EC" id="3.2.1.4"/>
    </reaction>
</comment>
<dbReference type="RefSeq" id="WP_168114690.1">
    <property type="nucleotide sequence ID" value="NZ_BOON01000008.1"/>
</dbReference>
<keyword evidence="4" id="KW-0136">Cellulose degradation</keyword>
<evidence type="ECO:0000313" key="11">
    <source>
        <dbReference type="Proteomes" id="UP000599074"/>
    </source>
</evidence>
<dbReference type="GO" id="GO:0030245">
    <property type="term" value="P:cellulose catabolic process"/>
    <property type="evidence" value="ECO:0007669"/>
    <property type="project" value="UniProtKB-KW"/>
</dbReference>
<dbReference type="SUPFAM" id="SSF51445">
    <property type="entry name" value="(Trans)glycosidases"/>
    <property type="match status" value="1"/>
</dbReference>
<keyword evidence="7" id="KW-0624">Polysaccharide degradation</keyword>
<gene>
    <name evidence="10" type="ORF">Pme01_11970</name>
</gene>
<feature type="domain" description="Glycoside hydrolase family 5" evidence="9">
    <location>
        <begin position="77"/>
        <end position="384"/>
    </location>
</feature>